<dbReference type="EMBL" id="JACRSU010000004">
    <property type="protein sequence ID" value="MBC8541442.1"/>
    <property type="molecule type" value="Genomic_DNA"/>
</dbReference>
<sequence>MKLVFAIVSNDDGNTVMRELNKAGFSVTKMASTGGFLRAGNTTLLVGTDEEKIQSVIDVISKYSAKRKQVVFSPEPYIGGAAGYTSFPAEIEVGGATIFVVDVERFEKV</sequence>
<dbReference type="RefSeq" id="WP_177680755.1">
    <property type="nucleotide sequence ID" value="NZ_JACRSU010000004.1"/>
</dbReference>
<comment type="caution">
    <text evidence="1">The sequence shown here is derived from an EMBL/GenBank/DDBJ whole genome shotgun (WGS) entry which is preliminary data.</text>
</comment>
<name>A0A926HVA5_9FIRM</name>
<evidence type="ECO:0000313" key="1">
    <source>
        <dbReference type="EMBL" id="MBC8541442.1"/>
    </source>
</evidence>
<evidence type="ECO:0000313" key="2">
    <source>
        <dbReference type="Proteomes" id="UP000611762"/>
    </source>
</evidence>
<dbReference type="Proteomes" id="UP000611762">
    <property type="component" value="Unassembled WGS sequence"/>
</dbReference>
<dbReference type="Gene3D" id="3.30.70.120">
    <property type="match status" value="1"/>
</dbReference>
<accession>A0A926HVA5</accession>
<keyword evidence="1" id="KW-0675">Receptor</keyword>
<dbReference type="InterPro" id="IPR011322">
    <property type="entry name" value="N-reg_PII-like_a/b"/>
</dbReference>
<dbReference type="PANTHER" id="PTHR38456:SF1">
    <property type="entry name" value="CYCLIC DI-AMP RECEPTOR A"/>
    <property type="match status" value="1"/>
</dbReference>
<organism evidence="1 2">
    <name type="scientific">Congzhengia minquanensis</name>
    <dbReference type="NCBI Taxonomy" id="2763657"/>
    <lineage>
        <taxon>Bacteria</taxon>
        <taxon>Bacillati</taxon>
        <taxon>Bacillota</taxon>
        <taxon>Clostridia</taxon>
        <taxon>Eubacteriales</taxon>
        <taxon>Oscillospiraceae</taxon>
        <taxon>Congzhengia</taxon>
    </lineage>
</organism>
<dbReference type="Pfam" id="PF06153">
    <property type="entry name" value="CdAMP_rec"/>
    <property type="match status" value="1"/>
</dbReference>
<keyword evidence="2" id="KW-1185">Reference proteome</keyword>
<dbReference type="InterPro" id="IPR010375">
    <property type="entry name" value="CdAMP_rec"/>
</dbReference>
<dbReference type="AlphaFoldDB" id="A0A926HVA5"/>
<dbReference type="PANTHER" id="PTHR38456">
    <property type="entry name" value="CYCLIC DI-AMP RECEPTOR A"/>
    <property type="match status" value="1"/>
</dbReference>
<gene>
    <name evidence="1" type="ORF">H8698_10690</name>
</gene>
<reference evidence="1" key="1">
    <citation type="submission" date="2020-08" db="EMBL/GenBank/DDBJ databases">
        <title>Genome public.</title>
        <authorList>
            <person name="Liu C."/>
            <person name="Sun Q."/>
        </authorList>
    </citation>
    <scope>NUCLEOTIDE SEQUENCE</scope>
    <source>
        <strain evidence="1">H8</strain>
    </source>
</reference>
<protein>
    <submittedName>
        <fullName evidence="1">Cyclic-di-AMP receptor</fullName>
    </submittedName>
</protein>
<dbReference type="InterPro" id="IPR015867">
    <property type="entry name" value="N-reg_PII/ATP_PRibTrfase_C"/>
</dbReference>
<dbReference type="SUPFAM" id="SSF54913">
    <property type="entry name" value="GlnB-like"/>
    <property type="match status" value="1"/>
</dbReference>
<proteinExistence type="predicted"/>